<dbReference type="PANTHER" id="PTHR10804:SF11">
    <property type="entry name" value="PROLIFERATION-ASSOCIATED PROTEIN 2G4"/>
    <property type="match status" value="1"/>
</dbReference>
<dbReference type="InterPro" id="IPR001714">
    <property type="entry name" value="Pept_M24_MAP"/>
</dbReference>
<dbReference type="InterPro" id="IPR036388">
    <property type="entry name" value="WH-like_DNA-bd_sf"/>
</dbReference>
<dbReference type="Pfam" id="PF00557">
    <property type="entry name" value="Peptidase_M24"/>
    <property type="match status" value="1"/>
</dbReference>
<reference evidence="3 4" key="1">
    <citation type="journal article" date="2018" name="Plant J.">
        <title>Genome sequences of Chlorella sorokiniana UTEX 1602 and Micractinium conductrix SAG 241.80: implications to maltose excretion by a green alga.</title>
        <authorList>
            <person name="Arriola M.B."/>
            <person name="Velmurugan N."/>
            <person name="Zhang Y."/>
            <person name="Plunkett M.H."/>
            <person name="Hondzo H."/>
            <person name="Barney B.M."/>
        </authorList>
    </citation>
    <scope>NUCLEOTIDE SEQUENCE [LARGE SCALE GENOMIC DNA]</scope>
    <source>
        <strain evidence="4">UTEX 1602</strain>
    </source>
</reference>
<evidence type="ECO:0000256" key="1">
    <source>
        <dbReference type="ARBA" id="ARBA00007319"/>
    </source>
</evidence>
<dbReference type="Gene3D" id="3.90.230.10">
    <property type="entry name" value="Creatinase/methionine aminopeptidase superfamily"/>
    <property type="match status" value="1"/>
</dbReference>
<organism evidence="3 4">
    <name type="scientific">Chlorella sorokiniana</name>
    <name type="common">Freshwater green alga</name>
    <dbReference type="NCBI Taxonomy" id="3076"/>
    <lineage>
        <taxon>Eukaryota</taxon>
        <taxon>Viridiplantae</taxon>
        <taxon>Chlorophyta</taxon>
        <taxon>core chlorophytes</taxon>
        <taxon>Trebouxiophyceae</taxon>
        <taxon>Chlorellales</taxon>
        <taxon>Chlorellaceae</taxon>
        <taxon>Chlorella clade</taxon>
        <taxon>Chlorella</taxon>
    </lineage>
</organism>
<dbReference type="PANTHER" id="PTHR10804">
    <property type="entry name" value="PROTEASE FAMILY M24 METHIONYL AMINOPEPTIDASE, AMINOPEPTIDASE P"/>
    <property type="match status" value="1"/>
</dbReference>
<dbReference type="STRING" id="3076.A0A2P6TJ90"/>
<comment type="caution">
    <text evidence="3">The sequence shown here is derived from an EMBL/GenBank/DDBJ whole genome shotgun (WGS) entry which is preliminary data.</text>
</comment>
<evidence type="ECO:0000313" key="3">
    <source>
        <dbReference type="EMBL" id="PRW39311.1"/>
    </source>
</evidence>
<dbReference type="SUPFAM" id="SSF46785">
    <property type="entry name" value="Winged helix' DNA-binding domain"/>
    <property type="match status" value="1"/>
</dbReference>
<gene>
    <name evidence="3" type="ORF">C2E21_7006</name>
</gene>
<dbReference type="CDD" id="cd01089">
    <property type="entry name" value="PA2G4-like"/>
    <property type="match status" value="1"/>
</dbReference>
<dbReference type="Gene3D" id="1.10.10.10">
    <property type="entry name" value="Winged helix-like DNA-binding domain superfamily/Winged helix DNA-binding domain"/>
    <property type="match status" value="1"/>
</dbReference>
<evidence type="ECO:0000313" key="4">
    <source>
        <dbReference type="Proteomes" id="UP000239899"/>
    </source>
</evidence>
<protein>
    <submittedName>
        <fullName evidence="3">ERBB-3 BINDING PROTEIN 1</fullName>
    </submittedName>
</protein>
<dbReference type="InterPro" id="IPR004545">
    <property type="entry name" value="PA2G4"/>
</dbReference>
<name>A0A2P6TJ90_CHLSO</name>
<dbReference type="FunFam" id="1.10.10.10:FF:000029">
    <property type="entry name" value="Proliferation-associated 2G4, a"/>
    <property type="match status" value="1"/>
</dbReference>
<dbReference type="InterPro" id="IPR000994">
    <property type="entry name" value="Pept_M24"/>
</dbReference>
<evidence type="ECO:0000259" key="2">
    <source>
        <dbReference type="Pfam" id="PF00557"/>
    </source>
</evidence>
<sequence length="387" mass="41664">MSEYGSDHEREEESLSNPDVVTKYKAAAKITNAALAAVVEACKPGAKIVDLCDKGDSLLNEGVGKEFKGKDIEKGIAVPTCISVNNCVGHCSPLNDCAVELKEGDLVKIDIGCHIDGYIAQAAHSLVVAADAAAPVTGRAADVMQCAQTCFDAAARLIRPGHKSSEVAPVLAKICEAYGCNLVDGVMTYEMTRFVIDAQKAVVHKAQPDQKVEDVEFEEGEVYAIDCLVSSGEGKPKLHDEKETTVYKRAMEVQYQLKMKASRELLSEVQKKYPTMLFSLRGIEAKQARFGLVECLNHGLLNAYPVTYEKDGDLVAHVKGTVLLMPSGSDRITGVPAQALQSDKSCEDEEVKALLATSCKNEEVKALLATSLKNKKKKKKAAKEAAA</sequence>
<feature type="domain" description="Peptidase M24" evidence="2">
    <location>
        <begin position="23"/>
        <end position="226"/>
    </location>
</feature>
<proteinExistence type="inferred from homology"/>
<dbReference type="NCBIfam" id="TIGR00495">
    <property type="entry name" value="crvDNA_42K"/>
    <property type="match status" value="1"/>
</dbReference>
<dbReference type="AlphaFoldDB" id="A0A2P6TJ90"/>
<dbReference type="InterPro" id="IPR036390">
    <property type="entry name" value="WH_DNA-bd_sf"/>
</dbReference>
<dbReference type="PRINTS" id="PR00599">
    <property type="entry name" value="MAPEPTIDASE"/>
</dbReference>
<dbReference type="OrthoDB" id="5876363at2759"/>
<dbReference type="EMBL" id="LHPG02000014">
    <property type="protein sequence ID" value="PRW39311.1"/>
    <property type="molecule type" value="Genomic_DNA"/>
</dbReference>
<dbReference type="InterPro" id="IPR047113">
    <property type="entry name" value="PA2G4/ARX1"/>
</dbReference>
<dbReference type="InterPro" id="IPR036005">
    <property type="entry name" value="Creatinase/aminopeptidase-like"/>
</dbReference>
<dbReference type="SUPFAM" id="SSF55920">
    <property type="entry name" value="Creatinase/aminopeptidase"/>
    <property type="match status" value="1"/>
</dbReference>
<accession>A0A2P6TJ90</accession>
<comment type="similarity">
    <text evidence="1">Belongs to the peptidase M24 family.</text>
</comment>
<keyword evidence="4" id="KW-1185">Reference proteome</keyword>
<dbReference type="Proteomes" id="UP000239899">
    <property type="component" value="Unassembled WGS sequence"/>
</dbReference>